<dbReference type="NCBIfam" id="NF006500">
    <property type="entry name" value="PRK08937.2-4"/>
    <property type="match status" value="1"/>
</dbReference>
<dbReference type="InterPro" id="IPR008948">
    <property type="entry name" value="L-Aspartase-like"/>
</dbReference>
<sequence length="477" mass="52258">MPSHITESRIHGGAYSSPAFAAIFSDTNQVRRWLDVERALAATQAEMGIIPHEAAREIDRAAQVERFDLTQLGRESLETGHLLVPTIRALARSCEGSWGEYVHYGVTTQDILDTGLMLQVKEAWGHALGLLHSIRGHLLALALRHQHTPMVARTHGQQALPTTFGYKVAVWVDEIDRHLARFDEARERVLVGNLTGAVGTLASFGAQGFELQRRTLARLGLGAPSTSWHSARDRVLEVAGLLVQVSVTLGRVANEIYHLQRSEIDEVREGSRPGQVGSSTMPHKRNPSSVDLVSALSRLVRAQMVALTDAAFQLHERDGTAWRIEWAALPELFVYAGALLTRMEAVLAEGLEVREERMRTNLDLLGGLILSERVMLALAGQFGKQTAHELLHEITQASQRQGVPFREALLGQPRLRGCFSAEALEELLDPVGYVGLAAEMVDLVADKPRTGASGDRPEGAASSQGNPGQSQYVMEDR</sequence>
<evidence type="ECO:0000256" key="7">
    <source>
        <dbReference type="ARBA" id="ARBA00060626"/>
    </source>
</evidence>
<evidence type="ECO:0000256" key="3">
    <source>
        <dbReference type="ARBA" id="ARBA00023239"/>
    </source>
</evidence>
<evidence type="ECO:0000256" key="11">
    <source>
        <dbReference type="SAM" id="MobiDB-lite"/>
    </source>
</evidence>
<protein>
    <recommendedName>
        <fullName evidence="9">3-carboxy-cis,cis-muconate cycloisomerase</fullName>
        <ecNumber evidence="8">5.5.1.2</ecNumber>
    </recommendedName>
    <alternativeName>
        <fullName evidence="10">3-carboxymuconate lactonizing enzyme</fullName>
    </alternativeName>
</protein>
<evidence type="ECO:0000256" key="9">
    <source>
        <dbReference type="ARBA" id="ARBA00069338"/>
    </source>
</evidence>
<dbReference type="CDD" id="cd01597">
    <property type="entry name" value="pCLME"/>
    <property type="match status" value="1"/>
</dbReference>
<dbReference type="SMART" id="SM00998">
    <property type="entry name" value="ADSL_C"/>
    <property type="match status" value="1"/>
</dbReference>
<evidence type="ECO:0000256" key="5">
    <source>
        <dbReference type="ARBA" id="ARBA00052700"/>
    </source>
</evidence>
<name>A0A0H2ZEK9_PSEAB</name>
<keyword evidence="1" id="KW-0058">Aromatic hydrocarbons catabolism</keyword>
<dbReference type="GO" id="GO:0004018">
    <property type="term" value="F:N6-(1,2-dicarboxyethyl)AMP AMP-lyase (fumarate-forming) activity"/>
    <property type="evidence" value="ECO:0007669"/>
    <property type="project" value="InterPro"/>
</dbReference>
<dbReference type="InterPro" id="IPR000362">
    <property type="entry name" value="Fumarate_lyase_fam"/>
</dbReference>
<dbReference type="PRINTS" id="PR00149">
    <property type="entry name" value="FUMRATELYASE"/>
</dbReference>
<evidence type="ECO:0000256" key="2">
    <source>
        <dbReference type="ARBA" id="ARBA00023235"/>
    </source>
</evidence>
<dbReference type="NCBIfam" id="TIGR00928">
    <property type="entry name" value="purB"/>
    <property type="match status" value="1"/>
</dbReference>
<keyword evidence="3 13" id="KW-0456">Lyase</keyword>
<dbReference type="InterPro" id="IPR019468">
    <property type="entry name" value="AdenyloSucc_lyase_C"/>
</dbReference>
<dbReference type="PANTHER" id="PTHR43172">
    <property type="entry name" value="ADENYLOSUCCINATE LYASE"/>
    <property type="match status" value="1"/>
</dbReference>
<dbReference type="SMR" id="A0A0H2ZEK9"/>
<reference evidence="13 14" key="1">
    <citation type="journal article" date="2006" name="Genome Biol.">
        <title>Genomic analysis reveals that Pseudomonas aeruginosa virulence is combinatorial.</title>
        <authorList>
            <person name="Lee D.G."/>
            <person name="Urbach J.M."/>
            <person name="Wu G."/>
            <person name="Liberati N.T."/>
            <person name="Feinbaum R.L."/>
            <person name="Miyata S."/>
            <person name="Diggins L.T."/>
            <person name="He J."/>
            <person name="Saucier M."/>
            <person name="Deziel E."/>
            <person name="Friedman L."/>
            <person name="Li L."/>
            <person name="Grills G."/>
            <person name="Montgomery K."/>
            <person name="Kucherlapati R."/>
            <person name="Rahme L.G."/>
            <person name="Ausubel F.M."/>
        </authorList>
    </citation>
    <scope>NUCLEOTIDE SEQUENCE [LARGE SCALE GENOMIC DNA]</scope>
    <source>
        <strain evidence="13 14">UCBPP-PA14</strain>
    </source>
</reference>
<evidence type="ECO:0000259" key="12">
    <source>
        <dbReference type="SMART" id="SM00998"/>
    </source>
</evidence>
<feature type="region of interest" description="Disordered" evidence="11">
    <location>
        <begin position="268"/>
        <end position="287"/>
    </location>
</feature>
<dbReference type="Gene3D" id="1.20.200.10">
    <property type="entry name" value="Fumarase/aspartase (Central domain)"/>
    <property type="match status" value="1"/>
</dbReference>
<comment type="similarity">
    <text evidence="4">Belongs to the class-II fumarase/aspartase family.</text>
</comment>
<dbReference type="PRINTS" id="PR00145">
    <property type="entry name" value="ARGSUCLYASE"/>
</dbReference>
<dbReference type="InterPro" id="IPR022761">
    <property type="entry name" value="Fumarate_lyase_N"/>
</dbReference>
<dbReference type="Proteomes" id="UP000000653">
    <property type="component" value="Chromosome"/>
</dbReference>
<dbReference type="Gene3D" id="1.10.40.30">
    <property type="entry name" value="Fumarase/aspartase (C-terminal domain)"/>
    <property type="match status" value="1"/>
</dbReference>
<dbReference type="KEGG" id="pau:PA14_18830"/>
<dbReference type="BioCyc" id="PAER208963:G1G74-1552-MONOMER"/>
<dbReference type="Pfam" id="PF10397">
    <property type="entry name" value="ADSL_C"/>
    <property type="match status" value="1"/>
</dbReference>
<evidence type="ECO:0000256" key="1">
    <source>
        <dbReference type="ARBA" id="ARBA00022797"/>
    </source>
</evidence>
<dbReference type="UniPathway" id="UPA00075">
    <property type="reaction ID" value="UER00336"/>
</dbReference>
<dbReference type="InterPro" id="IPR020557">
    <property type="entry name" value="Fumarate_lyase_CS"/>
</dbReference>
<dbReference type="EMBL" id="CP000438">
    <property type="protein sequence ID" value="ABJ12752.1"/>
    <property type="molecule type" value="Genomic_DNA"/>
</dbReference>
<keyword evidence="2" id="KW-0413">Isomerase</keyword>
<dbReference type="PANTHER" id="PTHR43172:SF1">
    <property type="entry name" value="ADENYLOSUCCINATE LYASE"/>
    <property type="match status" value="1"/>
</dbReference>
<gene>
    <name evidence="13" type="ordered locus">PA14_18830</name>
</gene>
<feature type="compositionally biased region" description="Polar residues" evidence="11">
    <location>
        <begin position="461"/>
        <end position="477"/>
    </location>
</feature>
<dbReference type="GO" id="GO:0047472">
    <property type="term" value="F:3-carboxy-cis,cis-muconate cycloisomerase activity"/>
    <property type="evidence" value="ECO:0007669"/>
    <property type="project" value="UniProtKB-EC"/>
</dbReference>
<comment type="function">
    <text evidence="6">Catalyzes an anti cycloisomerization.</text>
</comment>
<dbReference type="GO" id="GO:0070626">
    <property type="term" value="F:(S)-2-(5-amino-1-(5-phospho-D-ribosyl)imidazole-4-carboxamido) succinate lyase (fumarate-forming) activity"/>
    <property type="evidence" value="ECO:0007669"/>
    <property type="project" value="TreeGrafter"/>
</dbReference>
<dbReference type="UniPathway" id="UPA00074">
    <property type="reaction ID" value="UER00132"/>
</dbReference>
<feature type="domain" description="Adenylosuccinate lyase C-terminal" evidence="12">
    <location>
        <begin position="366"/>
        <end position="445"/>
    </location>
</feature>
<organism evidence="13 14">
    <name type="scientific">Pseudomonas aeruginosa (strain UCBPP-PA14)</name>
    <dbReference type="NCBI Taxonomy" id="208963"/>
    <lineage>
        <taxon>Bacteria</taxon>
        <taxon>Pseudomonadati</taxon>
        <taxon>Pseudomonadota</taxon>
        <taxon>Gammaproteobacteria</taxon>
        <taxon>Pseudomonadales</taxon>
        <taxon>Pseudomonadaceae</taxon>
        <taxon>Pseudomonas</taxon>
    </lineage>
</organism>
<dbReference type="InterPro" id="IPR004769">
    <property type="entry name" value="Pur_lyase"/>
</dbReference>
<accession>A0A0H2ZEK9</accession>
<evidence type="ECO:0000313" key="14">
    <source>
        <dbReference type="Proteomes" id="UP000000653"/>
    </source>
</evidence>
<dbReference type="Pfam" id="PF00206">
    <property type="entry name" value="Lyase_1"/>
    <property type="match status" value="1"/>
</dbReference>
<feature type="compositionally biased region" description="Polar residues" evidence="11">
    <location>
        <begin position="276"/>
        <end position="287"/>
    </location>
</feature>
<evidence type="ECO:0000256" key="10">
    <source>
        <dbReference type="ARBA" id="ARBA00079603"/>
    </source>
</evidence>
<dbReference type="HOGENOM" id="CLU_030949_0_1_6"/>
<feature type="region of interest" description="Disordered" evidence="11">
    <location>
        <begin position="447"/>
        <end position="477"/>
    </location>
</feature>
<comment type="catalytic activity">
    <reaction evidence="5">
        <text>2-(carboxymethyl)-5-oxo-2,5-dihydro-2-furoate = 3-carboxy-cis,cis-muconate + H(+)</text>
        <dbReference type="Rhea" id="RHEA:23656"/>
        <dbReference type="ChEBI" id="CHEBI:15378"/>
        <dbReference type="ChEBI" id="CHEBI:57496"/>
        <dbReference type="ChEBI" id="CHEBI:57979"/>
        <dbReference type="EC" id="5.5.1.2"/>
    </reaction>
</comment>
<dbReference type="EC" id="5.5.1.2" evidence="8"/>
<dbReference type="SUPFAM" id="SSF48557">
    <property type="entry name" value="L-aspartase-like"/>
    <property type="match status" value="1"/>
</dbReference>
<evidence type="ECO:0000256" key="6">
    <source>
        <dbReference type="ARBA" id="ARBA00056266"/>
    </source>
</evidence>
<dbReference type="FunFam" id="1.20.200.10:FF:000014">
    <property type="entry name" value="3-carboxy-cis,cis-muconate cycloisomerase"/>
    <property type="match status" value="1"/>
</dbReference>
<dbReference type="PROSITE" id="PS00163">
    <property type="entry name" value="FUMARATE_LYASES"/>
    <property type="match status" value="1"/>
</dbReference>
<proteinExistence type="inferred from homology"/>
<dbReference type="GO" id="GO:0006189">
    <property type="term" value="P:'de novo' IMP biosynthetic process"/>
    <property type="evidence" value="ECO:0007669"/>
    <property type="project" value="UniProtKB-UniPathway"/>
</dbReference>
<evidence type="ECO:0000256" key="8">
    <source>
        <dbReference type="ARBA" id="ARBA00066791"/>
    </source>
</evidence>
<evidence type="ECO:0000313" key="13">
    <source>
        <dbReference type="EMBL" id="ABJ12752.1"/>
    </source>
</evidence>
<dbReference type="RefSeq" id="WP_003138129.1">
    <property type="nucleotide sequence ID" value="NC_008463.1"/>
</dbReference>
<comment type="pathway">
    <text evidence="7">Aromatic compound metabolism; beta-ketoadipate pathway; 5-oxo-4,5-dihydro-2-furylacetate from 3-carboxy-cis,cis-muconate: step 1/2.</text>
</comment>
<evidence type="ECO:0000256" key="4">
    <source>
        <dbReference type="ARBA" id="ARBA00034772"/>
    </source>
</evidence>
<dbReference type="AlphaFoldDB" id="A0A0H2ZEK9"/>
<dbReference type="GO" id="GO:0044208">
    <property type="term" value="P:'de novo' AMP biosynthetic process"/>
    <property type="evidence" value="ECO:0007669"/>
    <property type="project" value="UniProtKB-UniPathway"/>
</dbReference>
<dbReference type="GO" id="GO:0005829">
    <property type="term" value="C:cytosol"/>
    <property type="evidence" value="ECO:0007669"/>
    <property type="project" value="TreeGrafter"/>
</dbReference>